<dbReference type="STRING" id="461836.A0A0L0D438"/>
<dbReference type="Proteomes" id="UP000054408">
    <property type="component" value="Unassembled WGS sequence"/>
</dbReference>
<dbReference type="Pfam" id="PF00004">
    <property type="entry name" value="AAA"/>
    <property type="match status" value="1"/>
</dbReference>
<dbReference type="InterPro" id="IPR000253">
    <property type="entry name" value="FHA_dom"/>
</dbReference>
<dbReference type="FunFam" id="3.40.50.300:FF:000216">
    <property type="entry name" value="Type VII secretion ATPase EccA"/>
    <property type="match status" value="1"/>
</dbReference>
<dbReference type="PANTHER" id="PTHR43392:SF2">
    <property type="entry name" value="AAA-TYPE ATPASE FAMILY PROTEIN _ ANKYRIN REPEAT FAMILY PROTEIN"/>
    <property type="match status" value="1"/>
</dbReference>
<dbReference type="GO" id="GO:0005524">
    <property type="term" value="F:ATP binding"/>
    <property type="evidence" value="ECO:0007669"/>
    <property type="project" value="UniProtKB-KW"/>
</dbReference>
<dbReference type="CDD" id="cd22667">
    <property type="entry name" value="FHA_NBN"/>
    <property type="match status" value="1"/>
</dbReference>
<dbReference type="GO" id="GO:0016887">
    <property type="term" value="F:ATP hydrolysis activity"/>
    <property type="evidence" value="ECO:0007669"/>
    <property type="project" value="InterPro"/>
</dbReference>
<dbReference type="InterPro" id="IPR000641">
    <property type="entry name" value="CbxX/CfxQ"/>
</dbReference>
<feature type="region of interest" description="Disordered" evidence="4">
    <location>
        <begin position="119"/>
        <end position="142"/>
    </location>
</feature>
<reference evidence="6 7" key="1">
    <citation type="submission" date="2010-05" db="EMBL/GenBank/DDBJ databases">
        <title>The Genome Sequence of Thecamonas trahens ATCC 50062.</title>
        <authorList>
            <consortium name="The Broad Institute Genome Sequencing Platform"/>
            <person name="Russ C."/>
            <person name="Cuomo C."/>
            <person name="Shea T."/>
            <person name="Young S.K."/>
            <person name="Zeng Q."/>
            <person name="Koehrsen M."/>
            <person name="Haas B."/>
            <person name="Borodovsky M."/>
            <person name="Guigo R."/>
            <person name="Alvarado L."/>
            <person name="Berlin A."/>
            <person name="Bochicchio J."/>
            <person name="Borenstein D."/>
            <person name="Chapman S."/>
            <person name="Chen Z."/>
            <person name="Freedman E."/>
            <person name="Gellesch M."/>
            <person name="Goldberg J."/>
            <person name="Griggs A."/>
            <person name="Gujja S."/>
            <person name="Heilman E."/>
            <person name="Heiman D."/>
            <person name="Hepburn T."/>
            <person name="Howarth C."/>
            <person name="Jen D."/>
            <person name="Larson L."/>
            <person name="Mehta T."/>
            <person name="Park D."/>
            <person name="Pearson M."/>
            <person name="Roberts A."/>
            <person name="Saif S."/>
            <person name="Shenoy N."/>
            <person name="Sisk P."/>
            <person name="Stolte C."/>
            <person name="Sykes S."/>
            <person name="Thomson T."/>
            <person name="Walk T."/>
            <person name="White J."/>
            <person name="Yandava C."/>
            <person name="Burger G."/>
            <person name="Gray M.W."/>
            <person name="Holland P.W.H."/>
            <person name="King N."/>
            <person name="Lang F.B.F."/>
            <person name="Roger A.J."/>
            <person name="Ruiz-Trillo I."/>
            <person name="Lander E."/>
            <person name="Nusbaum C."/>
        </authorList>
    </citation>
    <scope>NUCLEOTIDE SEQUENCE [LARGE SCALE GENOMIC DNA]</scope>
    <source>
        <strain evidence="6 7">ATCC 50062</strain>
    </source>
</reference>
<evidence type="ECO:0000256" key="3">
    <source>
        <dbReference type="ARBA" id="ARBA00022840"/>
    </source>
</evidence>
<dbReference type="InterPro" id="IPR003959">
    <property type="entry name" value="ATPase_AAA_core"/>
</dbReference>
<dbReference type="Pfam" id="PF00498">
    <property type="entry name" value="FHA"/>
    <property type="match status" value="1"/>
</dbReference>
<dbReference type="InterPro" id="IPR050773">
    <property type="entry name" value="CbxX/CfxQ_RuBisCO_ESX"/>
</dbReference>
<dbReference type="InterPro" id="IPR027417">
    <property type="entry name" value="P-loop_NTPase"/>
</dbReference>
<dbReference type="EMBL" id="GL349445">
    <property type="protein sequence ID" value="KNC47069.1"/>
    <property type="molecule type" value="Genomic_DNA"/>
</dbReference>
<name>A0A0L0D438_THETB</name>
<sequence>MWKVTLHAHDSETNVHQPPQLFWVKPGKMYKAGRVDCDVLIDDGSVSRHHLNLRATESPVAEDPPLLTLEDVSRYGTFLNKRRVQSQAETLLQDGDVITLGDGETKLIIGYSAKGMVEAGPAPGSRPTSHVGAGGADPSRAGPSQIEVLRARRNNLENGAPPPAAASKPDGPSPSGSTVTVDAEEYEKLKKDNASIYKQFLEMEKQHRVESKAKAELQALVALHNISLVSTNSDEATTKDLFHGMLHSAVEYLAEKNPKTASTVVEALVAQLPDALRENNTTAASHTLETLLALKARAVAGFDDAFVAGAGIESMLGLLADASAIEELQVLAGNMLSILTASIKALQRIRAWPGLAALRETHAAADASDPVAVLLTQVFEKVDNGPRDEISEYLESQLAQIVGLSQVKEQMRRMLKAIRLNERRRLAGVTVTAKADHHMVLIGNPGTGKTTVARLLAALFFKIGLISRDVFVEVSREDLVAGYIGQTAIQTKAVIQRAAGGVLFIDEAYRLSSGGKKDFGKEAIETLMTEMTRQNPGDERIIFIFAGYADEMTEFKSVNPGLSRRISYTFDFADYSVDELVQIVIQKVASKNFKLAPGVETELAPIISSAFSPTERSKHNGGLSSRLVDNAIEHLNMRLDLDSGSIDTLVTLTTDDFAQGAVKLKEAWWG</sequence>
<dbReference type="RefSeq" id="XP_013759849.1">
    <property type="nucleotide sequence ID" value="XM_013904395.1"/>
</dbReference>
<dbReference type="SMART" id="SM00382">
    <property type="entry name" value="AAA"/>
    <property type="match status" value="1"/>
</dbReference>
<dbReference type="SUPFAM" id="SSF49879">
    <property type="entry name" value="SMAD/FHA domain"/>
    <property type="match status" value="1"/>
</dbReference>
<dbReference type="PANTHER" id="PTHR43392">
    <property type="entry name" value="AAA-TYPE ATPASE FAMILY PROTEIN / ANKYRIN REPEAT FAMILY PROTEIN"/>
    <property type="match status" value="1"/>
</dbReference>
<evidence type="ECO:0000256" key="2">
    <source>
        <dbReference type="ARBA" id="ARBA00022741"/>
    </source>
</evidence>
<evidence type="ECO:0000256" key="4">
    <source>
        <dbReference type="SAM" id="MobiDB-lite"/>
    </source>
</evidence>
<comment type="similarity">
    <text evidence="1">Belongs to the CbxX/CfxQ family.</text>
</comment>
<dbReference type="Gene3D" id="1.10.8.60">
    <property type="match status" value="1"/>
</dbReference>
<evidence type="ECO:0000313" key="7">
    <source>
        <dbReference type="Proteomes" id="UP000054408"/>
    </source>
</evidence>
<organism evidence="6 7">
    <name type="scientific">Thecamonas trahens ATCC 50062</name>
    <dbReference type="NCBI Taxonomy" id="461836"/>
    <lineage>
        <taxon>Eukaryota</taxon>
        <taxon>Apusozoa</taxon>
        <taxon>Apusomonadida</taxon>
        <taxon>Apusomonadidae</taxon>
        <taxon>Thecamonas</taxon>
    </lineage>
</organism>
<dbReference type="AlphaFoldDB" id="A0A0L0D438"/>
<evidence type="ECO:0000313" key="6">
    <source>
        <dbReference type="EMBL" id="KNC47069.1"/>
    </source>
</evidence>
<dbReference type="GeneID" id="25563093"/>
<accession>A0A0L0D438</accession>
<dbReference type="InterPro" id="IPR008984">
    <property type="entry name" value="SMAD_FHA_dom_sf"/>
</dbReference>
<gene>
    <name evidence="6" type="ORF">AMSG_03493</name>
</gene>
<protein>
    <submittedName>
        <fullName evidence="6">Stage V sporulation protein K</fullName>
    </submittedName>
</protein>
<evidence type="ECO:0000256" key="1">
    <source>
        <dbReference type="ARBA" id="ARBA00010378"/>
    </source>
</evidence>
<keyword evidence="7" id="KW-1185">Reference proteome</keyword>
<dbReference type="InterPro" id="IPR003593">
    <property type="entry name" value="AAA+_ATPase"/>
</dbReference>
<dbReference type="OrthoDB" id="10261663at2759"/>
<evidence type="ECO:0000259" key="5">
    <source>
        <dbReference type="PROSITE" id="PS50006"/>
    </source>
</evidence>
<dbReference type="eggNOG" id="KOG0730">
    <property type="taxonomic scope" value="Eukaryota"/>
</dbReference>
<dbReference type="PROSITE" id="PS50006">
    <property type="entry name" value="FHA_DOMAIN"/>
    <property type="match status" value="1"/>
</dbReference>
<keyword evidence="3" id="KW-0067">ATP-binding</keyword>
<dbReference type="SUPFAM" id="SSF52540">
    <property type="entry name" value="P-loop containing nucleoside triphosphate hydrolases"/>
    <property type="match status" value="1"/>
</dbReference>
<feature type="domain" description="FHA" evidence="5">
    <location>
        <begin position="24"/>
        <end position="84"/>
    </location>
</feature>
<dbReference type="PRINTS" id="PR00819">
    <property type="entry name" value="CBXCFQXSUPER"/>
</dbReference>
<proteinExistence type="inferred from homology"/>
<dbReference type="CDD" id="cd00009">
    <property type="entry name" value="AAA"/>
    <property type="match status" value="1"/>
</dbReference>
<keyword evidence="2" id="KW-0547">Nucleotide-binding</keyword>
<dbReference type="Gene3D" id="2.60.200.20">
    <property type="match status" value="1"/>
</dbReference>
<dbReference type="SMART" id="SM00240">
    <property type="entry name" value="FHA"/>
    <property type="match status" value="1"/>
</dbReference>
<feature type="region of interest" description="Disordered" evidence="4">
    <location>
        <begin position="156"/>
        <end position="181"/>
    </location>
</feature>
<dbReference type="Gene3D" id="3.40.50.300">
    <property type="entry name" value="P-loop containing nucleotide triphosphate hydrolases"/>
    <property type="match status" value="1"/>
</dbReference>